<dbReference type="Proteomes" id="UP001154282">
    <property type="component" value="Unassembled WGS sequence"/>
</dbReference>
<feature type="transmembrane region" description="Helical" evidence="1">
    <location>
        <begin position="55"/>
        <end position="74"/>
    </location>
</feature>
<feature type="transmembrane region" description="Helical" evidence="1">
    <location>
        <begin position="25"/>
        <end position="48"/>
    </location>
</feature>
<keyword evidence="3" id="KW-1185">Reference proteome</keyword>
<name>A0AAV0NQG4_9ROSI</name>
<dbReference type="EMBL" id="CAMGYJ010000008">
    <property type="protein sequence ID" value="CAI0460772.1"/>
    <property type="molecule type" value="Genomic_DNA"/>
</dbReference>
<reference evidence="2" key="1">
    <citation type="submission" date="2022-08" db="EMBL/GenBank/DDBJ databases">
        <authorList>
            <person name="Gutierrez-Valencia J."/>
        </authorList>
    </citation>
    <scope>NUCLEOTIDE SEQUENCE</scope>
</reference>
<keyword evidence="1" id="KW-0472">Membrane</keyword>
<evidence type="ECO:0000313" key="3">
    <source>
        <dbReference type="Proteomes" id="UP001154282"/>
    </source>
</evidence>
<accession>A0AAV0NQG4</accession>
<proteinExistence type="predicted"/>
<evidence type="ECO:0000313" key="2">
    <source>
        <dbReference type="EMBL" id="CAI0460772.1"/>
    </source>
</evidence>
<protein>
    <recommendedName>
        <fullName evidence="4">ATP synthase F0 subunit 8</fullName>
    </recommendedName>
</protein>
<organism evidence="2 3">
    <name type="scientific">Linum tenue</name>
    <dbReference type="NCBI Taxonomy" id="586396"/>
    <lineage>
        <taxon>Eukaryota</taxon>
        <taxon>Viridiplantae</taxon>
        <taxon>Streptophyta</taxon>
        <taxon>Embryophyta</taxon>
        <taxon>Tracheophyta</taxon>
        <taxon>Spermatophyta</taxon>
        <taxon>Magnoliopsida</taxon>
        <taxon>eudicotyledons</taxon>
        <taxon>Gunneridae</taxon>
        <taxon>Pentapetalae</taxon>
        <taxon>rosids</taxon>
        <taxon>fabids</taxon>
        <taxon>Malpighiales</taxon>
        <taxon>Linaceae</taxon>
        <taxon>Linum</taxon>
    </lineage>
</organism>
<gene>
    <name evidence="2" type="ORF">LITE_LOCUS34627</name>
</gene>
<sequence>MLFSLLFSTLEQSLGFEFDLNVCVWIHALLTEFLWASFVMVCLVRLCWQRCLACWWFWIRCFVWFLFPSLKLWTEFS</sequence>
<keyword evidence="1" id="KW-1133">Transmembrane helix</keyword>
<evidence type="ECO:0000256" key="1">
    <source>
        <dbReference type="SAM" id="Phobius"/>
    </source>
</evidence>
<evidence type="ECO:0008006" key="4">
    <source>
        <dbReference type="Google" id="ProtNLM"/>
    </source>
</evidence>
<dbReference type="AlphaFoldDB" id="A0AAV0NQG4"/>
<keyword evidence="1" id="KW-0812">Transmembrane</keyword>
<comment type="caution">
    <text evidence="2">The sequence shown here is derived from an EMBL/GenBank/DDBJ whole genome shotgun (WGS) entry which is preliminary data.</text>
</comment>